<dbReference type="PRINTS" id="PR00081">
    <property type="entry name" value="GDHRDH"/>
</dbReference>
<dbReference type="STRING" id="1764295.A0A5B8MTB5"/>
<dbReference type="Pfam" id="PF13561">
    <property type="entry name" value="adh_short_C2"/>
    <property type="match status" value="1"/>
</dbReference>
<dbReference type="InterPro" id="IPR002347">
    <property type="entry name" value="SDR_fam"/>
</dbReference>
<evidence type="ECO:0000313" key="3">
    <source>
        <dbReference type="EMBL" id="QDZ23567.1"/>
    </source>
</evidence>
<dbReference type="AlphaFoldDB" id="A0A5B8MTB5"/>
<keyword evidence="2" id="KW-0560">Oxidoreductase</keyword>
<dbReference type="FunFam" id="3.40.50.720:FF:000084">
    <property type="entry name" value="Short-chain dehydrogenase reductase"/>
    <property type="match status" value="1"/>
</dbReference>
<reference evidence="3 4" key="1">
    <citation type="submission" date="2018-07" db="EMBL/GenBank/DDBJ databases">
        <title>The complete nuclear genome of the prasinophyte Chloropicon primus (CCMP1205).</title>
        <authorList>
            <person name="Pombert J.-F."/>
            <person name="Otis C."/>
            <person name="Turmel M."/>
            <person name="Lemieux C."/>
        </authorList>
    </citation>
    <scope>NUCLEOTIDE SEQUENCE [LARGE SCALE GENOMIC DNA]</scope>
    <source>
        <strain evidence="3 4">CCMP1205</strain>
    </source>
</reference>
<evidence type="ECO:0000256" key="2">
    <source>
        <dbReference type="ARBA" id="ARBA00023002"/>
    </source>
</evidence>
<dbReference type="EMBL" id="CP031043">
    <property type="protein sequence ID" value="QDZ23567.1"/>
    <property type="molecule type" value="Genomic_DNA"/>
</dbReference>
<proteinExistence type="inferred from homology"/>
<dbReference type="OrthoDB" id="417891at2759"/>
<dbReference type="GO" id="GO:0016491">
    <property type="term" value="F:oxidoreductase activity"/>
    <property type="evidence" value="ECO:0007669"/>
    <property type="project" value="UniProtKB-KW"/>
</dbReference>
<organism evidence="3 4">
    <name type="scientific">Chloropicon primus</name>
    <dbReference type="NCBI Taxonomy" id="1764295"/>
    <lineage>
        <taxon>Eukaryota</taxon>
        <taxon>Viridiplantae</taxon>
        <taxon>Chlorophyta</taxon>
        <taxon>Chloropicophyceae</taxon>
        <taxon>Chloropicales</taxon>
        <taxon>Chloropicaceae</taxon>
        <taxon>Chloropicon</taxon>
    </lineage>
</organism>
<evidence type="ECO:0000256" key="1">
    <source>
        <dbReference type="ARBA" id="ARBA00006484"/>
    </source>
</evidence>
<sequence length="250" mass="25570">MGTRRGIQVVFGATGGIGQALCRALSARGDIVVLAARATDKAEGIRSTLAEPERAQVVEVDALDGKEVERVIKMTKKEYGALDGVANCIGSVVLKPAHTTSDKDFLDCLQTNLVTSFNILRGSAKEMRRSGGGSIALCSSAVAGHGVANHEAIAAAKGGVQGLALSAACTYGPSGIRVNCVAPGLTRTPMTERITGNEVALAASVKMHALGRIGEPEDVASALAFLLDPANSYITGQVLAVDGGLSSVRA</sequence>
<dbReference type="CDD" id="cd05233">
    <property type="entry name" value="SDR_c"/>
    <property type="match status" value="1"/>
</dbReference>
<protein>
    <submittedName>
        <fullName evidence="3">NAD(P)-binding domain-containing protein</fullName>
    </submittedName>
</protein>
<dbReference type="InterPro" id="IPR051122">
    <property type="entry name" value="SDR_DHRS6-like"/>
</dbReference>
<evidence type="ECO:0000313" key="4">
    <source>
        <dbReference type="Proteomes" id="UP000316726"/>
    </source>
</evidence>
<name>A0A5B8MTB5_9CHLO</name>
<keyword evidence="4" id="KW-1185">Reference proteome</keyword>
<dbReference type="PANTHER" id="PTHR43477">
    <property type="entry name" value="DIHYDROANTICAPSIN 7-DEHYDROGENASE"/>
    <property type="match status" value="1"/>
</dbReference>
<dbReference type="InterPro" id="IPR036291">
    <property type="entry name" value="NAD(P)-bd_dom_sf"/>
</dbReference>
<gene>
    <name evidence="3" type="ORF">A3770_10p60850</name>
</gene>
<dbReference type="SUPFAM" id="SSF51735">
    <property type="entry name" value="NAD(P)-binding Rossmann-fold domains"/>
    <property type="match status" value="1"/>
</dbReference>
<comment type="similarity">
    <text evidence="1">Belongs to the short-chain dehydrogenases/reductases (SDR) family.</text>
</comment>
<dbReference type="PANTHER" id="PTHR43477:SF1">
    <property type="entry name" value="DIHYDROANTICAPSIN 7-DEHYDROGENASE"/>
    <property type="match status" value="1"/>
</dbReference>
<dbReference type="Gene3D" id="3.40.50.720">
    <property type="entry name" value="NAD(P)-binding Rossmann-like Domain"/>
    <property type="match status" value="1"/>
</dbReference>
<accession>A0A5B8MTB5</accession>
<dbReference type="Proteomes" id="UP000316726">
    <property type="component" value="Chromosome 10"/>
</dbReference>